<organism evidence="1 2">
    <name type="scientific">Fusarium decemcellulare</name>
    <dbReference type="NCBI Taxonomy" id="57161"/>
    <lineage>
        <taxon>Eukaryota</taxon>
        <taxon>Fungi</taxon>
        <taxon>Dikarya</taxon>
        <taxon>Ascomycota</taxon>
        <taxon>Pezizomycotina</taxon>
        <taxon>Sordariomycetes</taxon>
        <taxon>Hypocreomycetidae</taxon>
        <taxon>Hypocreales</taxon>
        <taxon>Nectriaceae</taxon>
        <taxon>Fusarium</taxon>
        <taxon>Fusarium decemcellulare species complex</taxon>
    </lineage>
</organism>
<keyword evidence="2" id="KW-1185">Reference proteome</keyword>
<dbReference type="EMBL" id="JANRMS010000307">
    <property type="protein sequence ID" value="KAJ3542220.1"/>
    <property type="molecule type" value="Genomic_DNA"/>
</dbReference>
<reference evidence="1" key="1">
    <citation type="submission" date="2022-08" db="EMBL/GenBank/DDBJ databases">
        <title>Genome Sequence of Fusarium decemcellulare.</title>
        <authorList>
            <person name="Buettner E."/>
        </authorList>
    </citation>
    <scope>NUCLEOTIDE SEQUENCE</scope>
    <source>
        <strain evidence="1">Babe19</strain>
    </source>
</reference>
<proteinExistence type="predicted"/>
<sequence>MTQQAASEFPSVRWGIIGTGMISSWFVEDLVMPYADAKATHIIKAIGSSSVDKGTKFAKTHCPLSEPKVYGSYHDVYKDPNVDIVYIGTPHAFHKQSCLDAINEGKAVLCEKAFTLNAREAREVFDAAAKKQVYVAEAMWLRHRPLVQQLLKLIHQDKVIGDVFRTFSDFGVEKDIPNLPSTSRYKQVELGAGTLLDLGIYSLTWALISLDPNNPSNSETPAILASQTHEHGVEVSSSVILIYPSTGRQAIVSSTTKTYGNPDMAARIQGTKGSIEVHGPLPSFPESFTIYPKFMKDSASGIVERGQGETFRFPAPGRGYRFEADNTALDLLAGKLESDIMPWSETIRIMEIMDEIRRQGGTVYPCDVAE</sequence>
<name>A0ACC1SLU2_9HYPO</name>
<comment type="caution">
    <text evidence="1">The sequence shown here is derived from an EMBL/GenBank/DDBJ whole genome shotgun (WGS) entry which is preliminary data.</text>
</comment>
<dbReference type="Proteomes" id="UP001148629">
    <property type="component" value="Unassembled WGS sequence"/>
</dbReference>
<accession>A0ACC1SLU2</accession>
<evidence type="ECO:0000313" key="2">
    <source>
        <dbReference type="Proteomes" id="UP001148629"/>
    </source>
</evidence>
<evidence type="ECO:0000313" key="1">
    <source>
        <dbReference type="EMBL" id="KAJ3542220.1"/>
    </source>
</evidence>
<gene>
    <name evidence="1" type="ORF">NM208_g4217</name>
</gene>
<protein>
    <submittedName>
        <fullName evidence="1">Uncharacterized protein</fullName>
    </submittedName>
</protein>